<dbReference type="Gene3D" id="1.10.10.10">
    <property type="entry name" value="Winged helix-like DNA-binding domain superfamily/Winged helix DNA-binding domain"/>
    <property type="match status" value="1"/>
</dbReference>
<dbReference type="PANTHER" id="PTHR33154">
    <property type="entry name" value="TRANSCRIPTIONAL REGULATOR, ARSR FAMILY"/>
    <property type="match status" value="1"/>
</dbReference>
<protein>
    <submittedName>
        <fullName evidence="6">Winged helix-turn-helix transcriptional regulator</fullName>
    </submittedName>
</protein>
<gene>
    <name evidence="6" type="ORF">JE024_37740</name>
</gene>
<dbReference type="PROSITE" id="PS50987">
    <property type="entry name" value="HTH_ARSR_2"/>
    <property type="match status" value="1"/>
</dbReference>
<evidence type="ECO:0000313" key="6">
    <source>
        <dbReference type="EMBL" id="MBM9624310.1"/>
    </source>
</evidence>
<proteinExistence type="predicted"/>
<dbReference type="Proteomes" id="UP000664109">
    <property type="component" value="Unassembled WGS sequence"/>
</dbReference>
<dbReference type="InterPro" id="IPR036388">
    <property type="entry name" value="WH-like_DNA-bd_sf"/>
</dbReference>
<name>A0ABS2V3J3_9ACTN</name>
<evidence type="ECO:0000256" key="4">
    <source>
        <dbReference type="SAM" id="MobiDB-lite"/>
    </source>
</evidence>
<dbReference type="EMBL" id="JAFEJA010000002">
    <property type="protein sequence ID" value="MBM9624310.1"/>
    <property type="molecule type" value="Genomic_DNA"/>
</dbReference>
<sequence>MDPFMALADPIRRDLLRALASGPARVVDLASQHPISRPAVSKHLRLLTEAGLATVEDRGRERHYALAREGLDPVRDLVDELSGRRPPILESAFDALDLEVRRAVRDRRGDGDAVPDGERPQEESA</sequence>
<comment type="caution">
    <text evidence="6">The sequence shown here is derived from an EMBL/GenBank/DDBJ whole genome shotgun (WGS) entry which is preliminary data.</text>
</comment>
<dbReference type="CDD" id="cd00090">
    <property type="entry name" value="HTH_ARSR"/>
    <property type="match status" value="1"/>
</dbReference>
<dbReference type="SMART" id="SM00418">
    <property type="entry name" value="HTH_ARSR"/>
    <property type="match status" value="1"/>
</dbReference>
<evidence type="ECO:0000259" key="5">
    <source>
        <dbReference type="PROSITE" id="PS50987"/>
    </source>
</evidence>
<evidence type="ECO:0000313" key="7">
    <source>
        <dbReference type="Proteomes" id="UP000664109"/>
    </source>
</evidence>
<keyword evidence="2" id="KW-0238">DNA-binding</keyword>
<accession>A0ABS2V3J3</accession>
<reference evidence="6 7" key="1">
    <citation type="journal article" date="2016" name="Arch. Microbiol.">
        <title>Streptomyces zhihengii sp. nov., isolated from rhizospheric soil of Psammosilene tunicoides.</title>
        <authorList>
            <person name="Huang M.J."/>
            <person name="Fei J.J."/>
            <person name="Salam N."/>
            <person name="Kim C.J."/>
            <person name="Hozzein W.N."/>
            <person name="Xiao M."/>
            <person name="Huang H.Q."/>
            <person name="Li W.J."/>
        </authorList>
    </citation>
    <scope>NUCLEOTIDE SEQUENCE [LARGE SCALE GENOMIC DNA]</scope>
    <source>
        <strain evidence="6 7">YIM T102</strain>
    </source>
</reference>
<dbReference type="PRINTS" id="PR00778">
    <property type="entry name" value="HTHARSR"/>
</dbReference>
<dbReference type="InterPro" id="IPR011991">
    <property type="entry name" value="ArsR-like_HTH"/>
</dbReference>
<evidence type="ECO:0000256" key="1">
    <source>
        <dbReference type="ARBA" id="ARBA00023015"/>
    </source>
</evidence>
<keyword evidence="7" id="KW-1185">Reference proteome</keyword>
<feature type="region of interest" description="Disordered" evidence="4">
    <location>
        <begin position="106"/>
        <end position="125"/>
    </location>
</feature>
<dbReference type="SUPFAM" id="SSF46785">
    <property type="entry name" value="Winged helix' DNA-binding domain"/>
    <property type="match status" value="1"/>
</dbReference>
<dbReference type="Pfam" id="PF01022">
    <property type="entry name" value="HTH_5"/>
    <property type="match status" value="1"/>
</dbReference>
<dbReference type="InterPro" id="IPR001845">
    <property type="entry name" value="HTH_ArsR_DNA-bd_dom"/>
</dbReference>
<evidence type="ECO:0000256" key="3">
    <source>
        <dbReference type="ARBA" id="ARBA00023163"/>
    </source>
</evidence>
<dbReference type="NCBIfam" id="NF033788">
    <property type="entry name" value="HTH_metalloreg"/>
    <property type="match status" value="1"/>
</dbReference>
<dbReference type="RefSeq" id="WP_205378324.1">
    <property type="nucleotide sequence ID" value="NZ_JAFEJA010000002.1"/>
</dbReference>
<keyword evidence="3" id="KW-0804">Transcription</keyword>
<dbReference type="PANTHER" id="PTHR33154:SF33">
    <property type="entry name" value="TRANSCRIPTIONAL REPRESSOR SDPR"/>
    <property type="match status" value="1"/>
</dbReference>
<evidence type="ECO:0000256" key="2">
    <source>
        <dbReference type="ARBA" id="ARBA00023125"/>
    </source>
</evidence>
<feature type="domain" description="HTH arsR-type" evidence="5">
    <location>
        <begin position="1"/>
        <end position="86"/>
    </location>
</feature>
<keyword evidence="1" id="KW-0805">Transcription regulation</keyword>
<organism evidence="6 7">
    <name type="scientific">Streptomyces zhihengii</name>
    <dbReference type="NCBI Taxonomy" id="1818004"/>
    <lineage>
        <taxon>Bacteria</taxon>
        <taxon>Bacillati</taxon>
        <taxon>Actinomycetota</taxon>
        <taxon>Actinomycetes</taxon>
        <taxon>Kitasatosporales</taxon>
        <taxon>Streptomycetaceae</taxon>
        <taxon>Streptomyces</taxon>
    </lineage>
</organism>
<dbReference type="InterPro" id="IPR051081">
    <property type="entry name" value="HTH_MetalResp_TranReg"/>
</dbReference>
<dbReference type="InterPro" id="IPR036390">
    <property type="entry name" value="WH_DNA-bd_sf"/>
</dbReference>